<keyword evidence="4" id="KW-1185">Reference proteome</keyword>
<evidence type="ECO:0000256" key="2">
    <source>
        <dbReference type="SAM" id="SignalP"/>
    </source>
</evidence>
<comment type="caution">
    <text evidence="3">The sequence shown here is derived from an EMBL/GenBank/DDBJ whole genome shotgun (WGS) entry which is preliminary data.</text>
</comment>
<gene>
    <name evidence="3" type="ORF">QTG54_003718</name>
</gene>
<sequence length="479" mass="54652">MVRSLGRSIILLFLILAATTIAAASTGEKEAPDNDGRIVQSLFRFPASKLGPEFEQLLNLWYDEWLYTTNNENGTAIITPDPSGKQHALQSVSIPATTLFRRQCYGAAPIKSPQFTNLYNNLEQRRKEIEFQYIQDPKEEMTMLHTMVKRFYPAFSTVDNHSGTSAAVHLHKKKVVSTEDTIHAKTNLPLDYDSPSKLAFQTLKLSSPDTTDDDDDDDDSPTQQWSWRPAGQFSNRGMSNFLQWRVKFYHTMRTKLQRQLSKETPGFKFSHGRPSGMYWYPPGAVREWHSNYLDLIGNTKEKKTGNEKIYASQTWRMYFIRTVRDEEFDGLLQNLGVGGISADVDDHSAMHIIPGEDEGITLDVLQKAGARPLTKEEKQRQWKDEFAEEYSNSTFAGEEVVDSGEEGTLNRNSVWRLPDKNGYVTFFRLPKLFHCIVSEEVHRYSLGFAFSDDEVQALLKLAKVDFDVYGDGEGYTDEL</sequence>
<dbReference type="Proteomes" id="UP001224775">
    <property type="component" value="Unassembled WGS sequence"/>
</dbReference>
<dbReference type="EMBL" id="JATAAI010000005">
    <property type="protein sequence ID" value="KAK1745794.1"/>
    <property type="molecule type" value="Genomic_DNA"/>
</dbReference>
<evidence type="ECO:0000313" key="4">
    <source>
        <dbReference type="Proteomes" id="UP001224775"/>
    </source>
</evidence>
<feature type="region of interest" description="Disordered" evidence="1">
    <location>
        <begin position="206"/>
        <end position="232"/>
    </location>
</feature>
<feature type="compositionally biased region" description="Acidic residues" evidence="1">
    <location>
        <begin position="210"/>
        <end position="220"/>
    </location>
</feature>
<organism evidence="3 4">
    <name type="scientific">Skeletonema marinoi</name>
    <dbReference type="NCBI Taxonomy" id="267567"/>
    <lineage>
        <taxon>Eukaryota</taxon>
        <taxon>Sar</taxon>
        <taxon>Stramenopiles</taxon>
        <taxon>Ochrophyta</taxon>
        <taxon>Bacillariophyta</taxon>
        <taxon>Coscinodiscophyceae</taxon>
        <taxon>Thalassiosirophycidae</taxon>
        <taxon>Thalassiosirales</taxon>
        <taxon>Skeletonemataceae</taxon>
        <taxon>Skeletonema</taxon>
        <taxon>Skeletonema marinoi-dohrnii complex</taxon>
    </lineage>
</organism>
<feature type="chain" id="PRO_5042287650" evidence="2">
    <location>
        <begin position="25"/>
        <end position="479"/>
    </location>
</feature>
<name>A0AAD8YFU6_9STRA</name>
<accession>A0AAD8YFU6</accession>
<dbReference type="AlphaFoldDB" id="A0AAD8YFU6"/>
<feature type="signal peptide" evidence="2">
    <location>
        <begin position="1"/>
        <end position="24"/>
    </location>
</feature>
<keyword evidence="2" id="KW-0732">Signal</keyword>
<reference evidence="3" key="1">
    <citation type="submission" date="2023-06" db="EMBL/GenBank/DDBJ databases">
        <title>Survivors Of The Sea: Transcriptome response of Skeletonema marinoi to long-term dormancy.</title>
        <authorList>
            <person name="Pinder M.I.M."/>
            <person name="Kourtchenko O."/>
            <person name="Robertson E.K."/>
            <person name="Larsson T."/>
            <person name="Maumus F."/>
            <person name="Osuna-Cruz C.M."/>
            <person name="Vancaester E."/>
            <person name="Stenow R."/>
            <person name="Vandepoele K."/>
            <person name="Ploug H."/>
            <person name="Bruchert V."/>
            <person name="Godhe A."/>
            <person name="Topel M."/>
        </authorList>
    </citation>
    <scope>NUCLEOTIDE SEQUENCE</scope>
    <source>
        <strain evidence="3">R05AC</strain>
    </source>
</reference>
<protein>
    <submittedName>
        <fullName evidence="3">Uncharacterized protein</fullName>
    </submittedName>
</protein>
<evidence type="ECO:0000313" key="3">
    <source>
        <dbReference type="EMBL" id="KAK1745794.1"/>
    </source>
</evidence>
<evidence type="ECO:0000256" key="1">
    <source>
        <dbReference type="SAM" id="MobiDB-lite"/>
    </source>
</evidence>
<proteinExistence type="predicted"/>